<accession>A0A1I5VD41</accession>
<organism evidence="3 4">
    <name type="scientific">Psychrobacillus psychrotolerans</name>
    <dbReference type="NCBI Taxonomy" id="126156"/>
    <lineage>
        <taxon>Bacteria</taxon>
        <taxon>Bacillati</taxon>
        <taxon>Bacillota</taxon>
        <taxon>Bacilli</taxon>
        <taxon>Bacillales</taxon>
        <taxon>Bacillaceae</taxon>
        <taxon>Psychrobacillus</taxon>
    </lineage>
</organism>
<reference evidence="4" key="1">
    <citation type="submission" date="2016-10" db="EMBL/GenBank/DDBJ databases">
        <authorList>
            <person name="Varghese N."/>
            <person name="Submissions S."/>
        </authorList>
    </citation>
    <scope>NUCLEOTIDE SEQUENCE [LARGE SCALE GENOMIC DNA]</scope>
    <source>
        <strain evidence="4">DSM 11706</strain>
    </source>
</reference>
<keyword evidence="2" id="KW-0732">Signal</keyword>
<feature type="signal peptide" evidence="2">
    <location>
        <begin position="1"/>
        <end position="19"/>
    </location>
</feature>
<evidence type="ECO:0000313" key="4">
    <source>
        <dbReference type="Proteomes" id="UP000198734"/>
    </source>
</evidence>
<protein>
    <recommendedName>
        <fullName evidence="5">Lipoprotein</fullName>
    </recommendedName>
</protein>
<evidence type="ECO:0000256" key="1">
    <source>
        <dbReference type="SAM" id="MobiDB-lite"/>
    </source>
</evidence>
<evidence type="ECO:0000256" key="2">
    <source>
        <dbReference type="SAM" id="SignalP"/>
    </source>
</evidence>
<dbReference type="EMBL" id="FOXU01000001">
    <property type="protein sequence ID" value="SFQ04846.1"/>
    <property type="molecule type" value="Genomic_DNA"/>
</dbReference>
<dbReference type="AlphaFoldDB" id="A0A1I5VD41"/>
<dbReference type="PROSITE" id="PS51257">
    <property type="entry name" value="PROKAR_LIPOPROTEIN"/>
    <property type="match status" value="1"/>
</dbReference>
<gene>
    <name evidence="3" type="ORF">SAMN05421670_0744</name>
</gene>
<dbReference type="RefSeq" id="WP_093534296.1">
    <property type="nucleotide sequence ID" value="NZ_CP183885.1"/>
</dbReference>
<name>A0A1I5VD41_9BACI</name>
<feature type="compositionally biased region" description="Basic and acidic residues" evidence="1">
    <location>
        <begin position="70"/>
        <end position="79"/>
    </location>
</feature>
<sequence length="79" mass="8833">MMTKRIFSILIISSLLLTACGFQRDSNQPAKPETQLNNQDKEVPNTGNEEVNEENDVGIPKVDEGLNDPSFEKPNENND</sequence>
<feature type="compositionally biased region" description="Polar residues" evidence="1">
    <location>
        <begin position="24"/>
        <end position="38"/>
    </location>
</feature>
<evidence type="ECO:0008006" key="5">
    <source>
        <dbReference type="Google" id="ProtNLM"/>
    </source>
</evidence>
<feature type="region of interest" description="Disordered" evidence="1">
    <location>
        <begin position="24"/>
        <end position="79"/>
    </location>
</feature>
<evidence type="ECO:0000313" key="3">
    <source>
        <dbReference type="EMBL" id="SFQ04846.1"/>
    </source>
</evidence>
<feature type="chain" id="PRO_5039163926" description="Lipoprotein" evidence="2">
    <location>
        <begin position="20"/>
        <end position="79"/>
    </location>
</feature>
<dbReference type="Proteomes" id="UP000198734">
    <property type="component" value="Unassembled WGS sequence"/>
</dbReference>
<proteinExistence type="predicted"/>
<keyword evidence="4" id="KW-1185">Reference proteome</keyword>